<dbReference type="PANTHER" id="PTHR31435:SF10">
    <property type="entry name" value="BSR4717 PROTEIN"/>
    <property type="match status" value="1"/>
</dbReference>
<comment type="caution">
    <text evidence="2">The sequence shown here is derived from an EMBL/GenBank/DDBJ whole genome shotgun (WGS) entry which is preliminary data.</text>
</comment>
<dbReference type="CDD" id="cd04301">
    <property type="entry name" value="NAT_SF"/>
    <property type="match status" value="1"/>
</dbReference>
<dbReference type="SUPFAM" id="SSF55729">
    <property type="entry name" value="Acyl-CoA N-acyltransferases (Nat)"/>
    <property type="match status" value="1"/>
</dbReference>
<dbReference type="InterPro" id="IPR031165">
    <property type="entry name" value="GNAT_YJDJ"/>
</dbReference>
<dbReference type="PANTHER" id="PTHR31435">
    <property type="entry name" value="PROTEIN NATD1"/>
    <property type="match status" value="1"/>
</dbReference>
<dbReference type="RefSeq" id="WP_225424400.1">
    <property type="nucleotide sequence ID" value="NZ_BJEA01000011.1"/>
</dbReference>
<dbReference type="InterPro" id="IPR045057">
    <property type="entry name" value="Gcn5-rel_NAT"/>
</dbReference>
<keyword evidence="3" id="KW-1185">Reference proteome</keyword>
<proteinExistence type="predicted"/>
<keyword evidence="2" id="KW-0012">Acyltransferase</keyword>
<dbReference type="Pfam" id="PF14542">
    <property type="entry name" value="Acetyltransf_CG"/>
    <property type="match status" value="1"/>
</dbReference>
<organism evidence="2 3">
    <name type="scientific">Lactiplantibacillus modestisalitolerans</name>
    <dbReference type="NCBI Taxonomy" id="1457219"/>
    <lineage>
        <taxon>Bacteria</taxon>
        <taxon>Bacillati</taxon>
        <taxon>Bacillota</taxon>
        <taxon>Bacilli</taxon>
        <taxon>Lactobacillales</taxon>
        <taxon>Lactobacillaceae</taxon>
        <taxon>Lactiplantibacillus</taxon>
    </lineage>
</organism>
<dbReference type="EMBL" id="JBHLZY010000001">
    <property type="protein sequence ID" value="MFB9768278.1"/>
    <property type="molecule type" value="Genomic_DNA"/>
</dbReference>
<dbReference type="Gene3D" id="3.40.630.30">
    <property type="match status" value="1"/>
</dbReference>
<evidence type="ECO:0000259" key="1">
    <source>
        <dbReference type="PROSITE" id="PS51729"/>
    </source>
</evidence>
<dbReference type="GO" id="GO:0016746">
    <property type="term" value="F:acyltransferase activity"/>
    <property type="evidence" value="ECO:0007669"/>
    <property type="project" value="UniProtKB-KW"/>
</dbReference>
<evidence type="ECO:0000313" key="2">
    <source>
        <dbReference type="EMBL" id="MFB9768278.1"/>
    </source>
</evidence>
<name>A0ABV5WQ36_9LACO</name>
<accession>A0ABV5WQ36</accession>
<gene>
    <name evidence="2" type="ORF">ACFFLI_00095</name>
</gene>
<sequence>MFIFYHTSTRDFVDKTGISRFNYGRISNQLKVVTTMEFTRDENRFYFNDADGKLAGEITFPTRGDDQVWVIEHTFVREDFGHQGIAGQLTRAVIEAARKEHKQIQPLCTYAKSYFDRHPEAADVLVS</sequence>
<dbReference type="EC" id="2.3.1.-" evidence="2"/>
<keyword evidence="2" id="KW-0808">Transferase</keyword>
<protein>
    <submittedName>
        <fullName evidence="2">GNAT family N-acetyltransferase</fullName>
        <ecNumber evidence="2">2.3.1.-</ecNumber>
    </submittedName>
</protein>
<reference evidence="2 3" key="1">
    <citation type="submission" date="2024-09" db="EMBL/GenBank/DDBJ databases">
        <authorList>
            <person name="Sun Q."/>
            <person name="Mori K."/>
        </authorList>
    </citation>
    <scope>NUCLEOTIDE SEQUENCE [LARGE SCALE GENOMIC DNA]</scope>
    <source>
        <strain evidence="2 3">TBRC 4576</strain>
    </source>
</reference>
<feature type="domain" description="N-acetyltransferase" evidence="1">
    <location>
        <begin position="37"/>
        <end position="126"/>
    </location>
</feature>
<dbReference type="PROSITE" id="PS51729">
    <property type="entry name" value="GNAT_YJDJ"/>
    <property type="match status" value="1"/>
</dbReference>
<dbReference type="InterPro" id="IPR016181">
    <property type="entry name" value="Acyl_CoA_acyltransferase"/>
</dbReference>
<evidence type="ECO:0000313" key="3">
    <source>
        <dbReference type="Proteomes" id="UP001589691"/>
    </source>
</evidence>
<dbReference type="Proteomes" id="UP001589691">
    <property type="component" value="Unassembled WGS sequence"/>
</dbReference>